<dbReference type="InterPro" id="IPR004843">
    <property type="entry name" value="Calcineurin-like_PHP"/>
</dbReference>
<name>A0ABC8TXM5_9AQUA</name>
<dbReference type="InterPro" id="IPR041792">
    <property type="entry name" value="MPP_PAP"/>
</dbReference>
<evidence type="ECO:0000256" key="1">
    <source>
        <dbReference type="ARBA" id="ARBA00001947"/>
    </source>
</evidence>
<evidence type="ECO:0000259" key="3">
    <source>
        <dbReference type="Pfam" id="PF00149"/>
    </source>
</evidence>
<evidence type="ECO:0008006" key="7">
    <source>
        <dbReference type="Google" id="ProtNLM"/>
    </source>
</evidence>
<protein>
    <recommendedName>
        <fullName evidence="7">Acid phosphatase</fullName>
    </recommendedName>
</protein>
<feature type="domain" description="Purple acid phosphatase C-terminal" evidence="4">
    <location>
        <begin position="280"/>
        <end position="347"/>
    </location>
</feature>
<dbReference type="Pfam" id="PF00149">
    <property type="entry name" value="Metallophos"/>
    <property type="match status" value="1"/>
</dbReference>
<evidence type="ECO:0000313" key="6">
    <source>
        <dbReference type="Proteomes" id="UP001642360"/>
    </source>
</evidence>
<gene>
    <name evidence="5" type="ORF">ILEXP_LOCUS41948</name>
</gene>
<dbReference type="InterPro" id="IPR025733">
    <property type="entry name" value="PAPs_C"/>
</dbReference>
<keyword evidence="2" id="KW-0325">Glycoprotein</keyword>
<dbReference type="Pfam" id="PF14008">
    <property type="entry name" value="Metallophos_C"/>
    <property type="match status" value="1"/>
</dbReference>
<feature type="non-terminal residue" evidence="5">
    <location>
        <position position="1"/>
    </location>
</feature>
<dbReference type="Gene3D" id="3.60.21.10">
    <property type="match status" value="1"/>
</dbReference>
<dbReference type="AlphaFoldDB" id="A0ABC8TXM5"/>
<keyword evidence="6" id="KW-1185">Reference proteome</keyword>
<accession>A0ABC8TXM5</accession>
<organism evidence="5 6">
    <name type="scientific">Ilex paraguariensis</name>
    <name type="common">yerba mate</name>
    <dbReference type="NCBI Taxonomy" id="185542"/>
    <lineage>
        <taxon>Eukaryota</taxon>
        <taxon>Viridiplantae</taxon>
        <taxon>Streptophyta</taxon>
        <taxon>Embryophyta</taxon>
        <taxon>Tracheophyta</taxon>
        <taxon>Spermatophyta</taxon>
        <taxon>Magnoliopsida</taxon>
        <taxon>eudicotyledons</taxon>
        <taxon>Gunneridae</taxon>
        <taxon>Pentapetalae</taxon>
        <taxon>asterids</taxon>
        <taxon>campanulids</taxon>
        <taxon>Aquifoliales</taxon>
        <taxon>Aquifoliaceae</taxon>
        <taxon>Ilex</taxon>
    </lineage>
</organism>
<dbReference type="CDD" id="cd00839">
    <property type="entry name" value="MPP_PAPs"/>
    <property type="match status" value="1"/>
</dbReference>
<dbReference type="EMBL" id="CAUOFW020005947">
    <property type="protein sequence ID" value="CAK9172303.1"/>
    <property type="molecule type" value="Genomic_DNA"/>
</dbReference>
<comment type="cofactor">
    <cofactor evidence="1">
        <name>Zn(2+)</name>
        <dbReference type="ChEBI" id="CHEBI:29105"/>
    </cofactor>
</comment>
<dbReference type="Proteomes" id="UP001642360">
    <property type="component" value="Unassembled WGS sequence"/>
</dbReference>
<comment type="caution">
    <text evidence="5">The sequence shown here is derived from an EMBL/GenBank/DDBJ whole genome shotgun (WGS) entry which is preliminary data.</text>
</comment>
<dbReference type="InterPro" id="IPR029052">
    <property type="entry name" value="Metallo-depent_PP-like"/>
</dbReference>
<evidence type="ECO:0000259" key="4">
    <source>
        <dbReference type="Pfam" id="PF14008"/>
    </source>
</evidence>
<dbReference type="PANTHER" id="PTHR45778">
    <property type="entry name" value="PURPLE ACID PHOSPHATASE-RELATED"/>
    <property type="match status" value="1"/>
</dbReference>
<reference evidence="5 6" key="1">
    <citation type="submission" date="2024-02" db="EMBL/GenBank/DDBJ databases">
        <authorList>
            <person name="Vignale AGUSTIN F."/>
            <person name="Sosa J E."/>
            <person name="Modenutti C."/>
        </authorList>
    </citation>
    <scope>NUCLEOTIDE SEQUENCE [LARGE SCALE GENOMIC DNA]</scope>
</reference>
<proteinExistence type="predicted"/>
<sequence length="415" mass="46184">VGSDSWGRSVIYSFVSHDGYSDETVAFLFGDVGTATPYNTFDHSPQESISTTKWISRDIEALGDKPTLVSHIGDISYARGYSWLWDNFFTQIEPMASKVPYHVCIGNHEYNWPLQPWRPEWSYSIFESDGGGECGVPYGLRFNMPGNSSEPTGTHAPATRNLYYSFDVGVVHFVYISTETNFLPGSSQYNFIKNDLESVDRAKTPFVVVQGHRPMYTTSNELRDAPLRNRMLEHLEPLLVKNKVTLALWGHVHRYERFCPLSNFTCGSLGLGGEDWKAFPVHVVIGMGGQDGQTIWEPRPDHPELPIFPQPVRSLYRGGEWGYTKLVASKEKLTLSYVGNHDGEVHDMVEILVSGQVLNGGSSSAGSDTKAQGSMETRDKNPVYKLPLHSLFILSISWADSELEGGIGSIGNADT</sequence>
<dbReference type="PANTHER" id="PTHR45778:SF7">
    <property type="entry name" value="PURPLE ACID PHOSPHATASE"/>
    <property type="match status" value="1"/>
</dbReference>
<dbReference type="SUPFAM" id="SSF56300">
    <property type="entry name" value="Metallo-dependent phosphatases"/>
    <property type="match status" value="1"/>
</dbReference>
<feature type="domain" description="Calcineurin-like phosphoesterase" evidence="3">
    <location>
        <begin position="63"/>
        <end position="255"/>
    </location>
</feature>
<evidence type="ECO:0000313" key="5">
    <source>
        <dbReference type="EMBL" id="CAK9172303.1"/>
    </source>
</evidence>
<evidence type="ECO:0000256" key="2">
    <source>
        <dbReference type="ARBA" id="ARBA00023180"/>
    </source>
</evidence>